<reference evidence="8 9" key="1">
    <citation type="submission" date="2021-01" db="EMBL/GenBank/DDBJ databases">
        <title>Whole genome shotgun sequence of Planobispora siamensis NBRC 107568.</title>
        <authorList>
            <person name="Komaki H."/>
            <person name="Tamura T."/>
        </authorList>
    </citation>
    <scope>NUCLEOTIDE SEQUENCE [LARGE SCALE GENOMIC DNA]</scope>
    <source>
        <strain evidence="8 9">NBRC 107568</strain>
    </source>
</reference>
<feature type="compositionally biased region" description="Gly residues" evidence="4">
    <location>
        <begin position="124"/>
        <end position="149"/>
    </location>
</feature>
<feature type="domain" description="Chaplin" evidence="7">
    <location>
        <begin position="204"/>
        <end position="244"/>
    </location>
</feature>
<dbReference type="PROSITE" id="PS51884">
    <property type="entry name" value="CHAPLIN"/>
    <property type="match status" value="3"/>
</dbReference>
<evidence type="ECO:0000259" key="7">
    <source>
        <dbReference type="PROSITE" id="PS51884"/>
    </source>
</evidence>
<feature type="chain" id="PRO_5035166765" description="Chaplin domain-containing protein" evidence="6">
    <location>
        <begin position="29"/>
        <end position="387"/>
    </location>
</feature>
<dbReference type="AlphaFoldDB" id="A0A8J3SF17"/>
<keyword evidence="2" id="KW-0130">Cell adhesion</keyword>
<proteinExistence type="predicted"/>
<accession>A0A8J3SF17</accession>
<keyword evidence="1" id="KW-0134">Cell wall</keyword>
<comment type="caution">
    <text evidence="8">The sequence shown here is derived from an EMBL/GenBank/DDBJ whole genome shotgun (WGS) entry which is preliminary data.</text>
</comment>
<keyword evidence="3" id="KW-0034">Amyloid</keyword>
<protein>
    <recommendedName>
        <fullName evidence="7">Chaplin domain-containing protein</fullName>
    </recommendedName>
</protein>
<gene>
    <name evidence="8" type="ORF">Psi01_36680</name>
</gene>
<dbReference type="InterPro" id="IPR005528">
    <property type="entry name" value="ChpA-H"/>
</dbReference>
<evidence type="ECO:0000256" key="4">
    <source>
        <dbReference type="SAM" id="MobiDB-lite"/>
    </source>
</evidence>
<evidence type="ECO:0000256" key="1">
    <source>
        <dbReference type="ARBA" id="ARBA00022512"/>
    </source>
</evidence>
<evidence type="ECO:0000256" key="2">
    <source>
        <dbReference type="ARBA" id="ARBA00022889"/>
    </source>
</evidence>
<keyword evidence="1" id="KW-0964">Secreted</keyword>
<feature type="transmembrane region" description="Helical" evidence="5">
    <location>
        <begin position="358"/>
        <end position="377"/>
    </location>
</feature>
<dbReference type="Proteomes" id="UP000619788">
    <property type="component" value="Unassembled WGS sequence"/>
</dbReference>
<feature type="region of interest" description="Disordered" evidence="4">
    <location>
        <begin position="124"/>
        <end position="151"/>
    </location>
</feature>
<dbReference type="Pfam" id="PF03777">
    <property type="entry name" value="ChpA-C"/>
    <property type="match status" value="3"/>
</dbReference>
<feature type="region of interest" description="Disordered" evidence="4">
    <location>
        <begin position="180"/>
        <end position="200"/>
    </location>
</feature>
<keyword evidence="5" id="KW-0472">Membrane</keyword>
<keyword evidence="6" id="KW-0732">Signal</keyword>
<evidence type="ECO:0000256" key="6">
    <source>
        <dbReference type="SAM" id="SignalP"/>
    </source>
</evidence>
<feature type="region of interest" description="Disordered" evidence="4">
    <location>
        <begin position="64"/>
        <end position="90"/>
    </location>
</feature>
<dbReference type="RefSeq" id="WP_204065223.1">
    <property type="nucleotide sequence ID" value="NZ_BOOJ01000030.1"/>
</dbReference>
<feature type="compositionally biased region" description="Low complexity" evidence="4">
    <location>
        <begin position="183"/>
        <end position="195"/>
    </location>
</feature>
<dbReference type="GO" id="GO:0007155">
    <property type="term" value="P:cell adhesion"/>
    <property type="evidence" value="ECO:0007669"/>
    <property type="project" value="UniProtKB-KW"/>
</dbReference>
<evidence type="ECO:0000256" key="3">
    <source>
        <dbReference type="ARBA" id="ARBA00023087"/>
    </source>
</evidence>
<keyword evidence="5" id="KW-1133">Transmembrane helix</keyword>
<feature type="compositionally biased region" description="Gly residues" evidence="4">
    <location>
        <begin position="75"/>
        <end position="84"/>
    </location>
</feature>
<feature type="domain" description="Chaplin" evidence="7">
    <location>
        <begin position="142"/>
        <end position="182"/>
    </location>
</feature>
<sequence>MRTRVKSTSSAALLALGVLVLGGGTAVADTDGDQSVGGGNQLDLPISLPIDISGNGLGVFGQADASSKGGASAESGGGGMGGRTSGANSVLGGNQVDAPISVPVNVCGNAVSLFGSSDAGCKGGASTKGGGGKSGGGRTSGESSVGGGNQVDAPVNAPVDVCGNSVSVFGEAFSGCKGGSHSGSGYHHGPHSGWHAKGNTTDGRYGAASGNQLNAPITAPIVACGNAVAALGDAAAGCLGGSHPGGSHPGHGYGGDWGAKPGKHHTRGMLPALPVVPALNGAANAGVLPQRANGPALPVAGGVQNLPPLSELPVAPGQALQDHGAGSLPADGVLPLDDLGLMSAEQPASLAGMNSGSLLALVLGGLAAASAATFAMTRRLRLRLGRS</sequence>
<organism evidence="8 9">
    <name type="scientific">Planobispora siamensis</name>
    <dbReference type="NCBI Taxonomy" id="936338"/>
    <lineage>
        <taxon>Bacteria</taxon>
        <taxon>Bacillati</taxon>
        <taxon>Actinomycetota</taxon>
        <taxon>Actinomycetes</taxon>
        <taxon>Streptosporangiales</taxon>
        <taxon>Streptosporangiaceae</taxon>
        <taxon>Planobispora</taxon>
    </lineage>
</organism>
<feature type="domain" description="Chaplin" evidence="7">
    <location>
        <begin position="87"/>
        <end position="127"/>
    </location>
</feature>
<dbReference type="EMBL" id="BOOJ01000030">
    <property type="protein sequence ID" value="GIH93038.1"/>
    <property type="molecule type" value="Genomic_DNA"/>
</dbReference>
<feature type="signal peptide" evidence="6">
    <location>
        <begin position="1"/>
        <end position="28"/>
    </location>
</feature>
<feature type="compositionally biased region" description="Low complexity" evidence="4">
    <location>
        <begin position="64"/>
        <end position="74"/>
    </location>
</feature>
<keyword evidence="5" id="KW-0812">Transmembrane</keyword>
<evidence type="ECO:0000313" key="9">
    <source>
        <dbReference type="Proteomes" id="UP000619788"/>
    </source>
</evidence>
<keyword evidence="9" id="KW-1185">Reference proteome</keyword>
<evidence type="ECO:0000313" key="8">
    <source>
        <dbReference type="EMBL" id="GIH93038.1"/>
    </source>
</evidence>
<name>A0A8J3SF17_9ACTN</name>
<evidence type="ECO:0000256" key="5">
    <source>
        <dbReference type="SAM" id="Phobius"/>
    </source>
</evidence>